<proteinExistence type="predicted"/>
<dbReference type="Proteomes" id="UP001294412">
    <property type="component" value="Unassembled WGS sequence"/>
</dbReference>
<dbReference type="Pfam" id="PF05258">
    <property type="entry name" value="DciA"/>
    <property type="match status" value="1"/>
</dbReference>
<reference evidence="1 2" key="1">
    <citation type="submission" date="2023-12" db="EMBL/GenBank/DDBJ databases">
        <title>Description of Novel Strain Fulvimarina sp. 2208YS6-2-32 isolated from Uroteuthis (Photololigo) edulis.</title>
        <authorList>
            <person name="Park J.-S."/>
        </authorList>
    </citation>
    <scope>NUCLEOTIDE SEQUENCE [LARGE SCALE GENOMIC DNA]</scope>
    <source>
        <strain evidence="1 2">2208YS6-2-32</strain>
    </source>
</reference>
<dbReference type="RefSeq" id="WP_322186926.1">
    <property type="nucleotide sequence ID" value="NZ_JAXLPB010000003.1"/>
</dbReference>
<protein>
    <submittedName>
        <fullName evidence="1">DciA family protein</fullName>
    </submittedName>
</protein>
<comment type="caution">
    <text evidence="1">The sequence shown here is derived from an EMBL/GenBank/DDBJ whole genome shotgun (WGS) entry which is preliminary data.</text>
</comment>
<name>A0ABU5I3T5_9HYPH</name>
<dbReference type="PIRSF" id="PIRSF032064">
    <property type="entry name" value="UCP032064"/>
    <property type="match status" value="1"/>
</dbReference>
<accession>A0ABU5I3T5</accession>
<evidence type="ECO:0000313" key="2">
    <source>
        <dbReference type="Proteomes" id="UP001294412"/>
    </source>
</evidence>
<dbReference type="EMBL" id="JAXLPB010000003">
    <property type="protein sequence ID" value="MDY8109433.1"/>
    <property type="molecule type" value="Genomic_DNA"/>
</dbReference>
<keyword evidence="2" id="KW-1185">Reference proteome</keyword>
<dbReference type="InterPro" id="IPR007922">
    <property type="entry name" value="DciA-like"/>
</dbReference>
<evidence type="ECO:0000313" key="1">
    <source>
        <dbReference type="EMBL" id="MDY8109433.1"/>
    </source>
</evidence>
<dbReference type="InterPro" id="IPR010593">
    <property type="entry name" value="DUF1159"/>
</dbReference>
<gene>
    <name evidence="1" type="ORF">U0C82_09800</name>
</gene>
<organism evidence="1 2">
    <name type="scientific">Fulvimarina uroteuthidis</name>
    <dbReference type="NCBI Taxonomy" id="3098149"/>
    <lineage>
        <taxon>Bacteria</taxon>
        <taxon>Pseudomonadati</taxon>
        <taxon>Pseudomonadota</taxon>
        <taxon>Alphaproteobacteria</taxon>
        <taxon>Hyphomicrobiales</taxon>
        <taxon>Aurantimonadaceae</taxon>
        <taxon>Fulvimarina</taxon>
    </lineage>
</organism>
<sequence>MNPYLRPVRRPPVRSLSDIAARLVDPVLQKKAGMTAELAVAWPQIAGPRLAGQTRPLEFRWPPKRSEDDPFQPATLVVGAEPMAALRLQHQTSELIARINRLYGFPAIAKIKITQMPIMEPQRNNKPPLRALTAADRRKVEEMVGHIEDETLKASLKGLAEAMLSRGDRSRD</sequence>